<gene>
    <name evidence="2" type="ORF">PMACD_LOCUS13826</name>
</gene>
<evidence type="ECO:0000256" key="1">
    <source>
        <dbReference type="SAM" id="SignalP"/>
    </source>
</evidence>
<feature type="chain" id="PRO_5033008943" evidence="1">
    <location>
        <begin position="18"/>
        <end position="114"/>
    </location>
</feature>
<comment type="caution">
    <text evidence="2">The sequence shown here is derived from an EMBL/GenBank/DDBJ whole genome shotgun (WGS) entry which is preliminary data.</text>
</comment>
<sequence>MCSKIVISLCLLVAVTAAIPATGFGDYQGPPAPGANPWIPSWISQAPWMPQWTPCTGIGSTCLDCNTKQICTKIGGLKRPCNDPTLPYCNLGECSATPTAECAPADAPIEAVPA</sequence>
<feature type="signal peptide" evidence="1">
    <location>
        <begin position="1"/>
        <end position="17"/>
    </location>
</feature>
<dbReference type="EMBL" id="CAJOBZ010000062">
    <property type="protein sequence ID" value="CAF4930607.1"/>
    <property type="molecule type" value="Genomic_DNA"/>
</dbReference>
<reference evidence="2" key="1">
    <citation type="submission" date="2021-02" db="EMBL/GenBank/DDBJ databases">
        <authorList>
            <person name="Steward A R."/>
        </authorList>
    </citation>
    <scope>NUCLEOTIDE SEQUENCE</scope>
</reference>
<dbReference type="OrthoDB" id="7758608at2759"/>
<name>A0A821WUF8_9NEOP</name>
<protein>
    <submittedName>
        <fullName evidence="2">Uncharacterized protein</fullName>
    </submittedName>
</protein>
<dbReference type="AlphaFoldDB" id="A0A821WUF8"/>
<accession>A0A821WUF8</accession>
<evidence type="ECO:0000313" key="2">
    <source>
        <dbReference type="EMBL" id="CAF4930607.1"/>
    </source>
</evidence>
<organism evidence="2 3">
    <name type="scientific">Pieris macdunnoughi</name>
    <dbReference type="NCBI Taxonomy" id="345717"/>
    <lineage>
        <taxon>Eukaryota</taxon>
        <taxon>Metazoa</taxon>
        <taxon>Ecdysozoa</taxon>
        <taxon>Arthropoda</taxon>
        <taxon>Hexapoda</taxon>
        <taxon>Insecta</taxon>
        <taxon>Pterygota</taxon>
        <taxon>Neoptera</taxon>
        <taxon>Endopterygota</taxon>
        <taxon>Lepidoptera</taxon>
        <taxon>Glossata</taxon>
        <taxon>Ditrysia</taxon>
        <taxon>Papilionoidea</taxon>
        <taxon>Pieridae</taxon>
        <taxon>Pierinae</taxon>
        <taxon>Pieris</taxon>
    </lineage>
</organism>
<proteinExistence type="predicted"/>
<keyword evidence="1" id="KW-0732">Signal</keyword>
<dbReference type="Proteomes" id="UP000663880">
    <property type="component" value="Unassembled WGS sequence"/>
</dbReference>
<evidence type="ECO:0000313" key="3">
    <source>
        <dbReference type="Proteomes" id="UP000663880"/>
    </source>
</evidence>
<keyword evidence="3" id="KW-1185">Reference proteome</keyword>